<dbReference type="GO" id="GO:0005634">
    <property type="term" value="C:nucleus"/>
    <property type="evidence" value="ECO:0007669"/>
    <property type="project" value="TreeGrafter"/>
</dbReference>
<comment type="caution">
    <text evidence="3">The sequence shown here is derived from an EMBL/GenBank/DDBJ whole genome shotgun (WGS) entry which is preliminary data.</text>
</comment>
<evidence type="ECO:0000256" key="1">
    <source>
        <dbReference type="ARBA" id="ARBA00009143"/>
    </source>
</evidence>
<evidence type="ECO:0000256" key="2">
    <source>
        <dbReference type="SAM" id="MobiDB-lite"/>
    </source>
</evidence>
<evidence type="ECO:0000313" key="3">
    <source>
        <dbReference type="EMBL" id="KAK0738208.1"/>
    </source>
</evidence>
<dbReference type="AlphaFoldDB" id="A0AA40BQ67"/>
<feature type="compositionally biased region" description="Acidic residues" evidence="2">
    <location>
        <begin position="87"/>
        <end position="103"/>
    </location>
</feature>
<accession>A0AA40BQ67</accession>
<dbReference type="Gene3D" id="3.10.20.550">
    <property type="entry name" value="ASAP complex, SAP18 subunit"/>
    <property type="match status" value="1"/>
</dbReference>
<evidence type="ECO:0000313" key="4">
    <source>
        <dbReference type="Proteomes" id="UP001172155"/>
    </source>
</evidence>
<feature type="region of interest" description="Disordered" evidence="2">
    <location>
        <begin position="80"/>
        <end position="104"/>
    </location>
</feature>
<dbReference type="Pfam" id="PF06487">
    <property type="entry name" value="SAP18"/>
    <property type="match status" value="1"/>
</dbReference>
<organism evidence="3 4">
    <name type="scientific">Schizothecium vesticola</name>
    <dbReference type="NCBI Taxonomy" id="314040"/>
    <lineage>
        <taxon>Eukaryota</taxon>
        <taxon>Fungi</taxon>
        <taxon>Dikarya</taxon>
        <taxon>Ascomycota</taxon>
        <taxon>Pezizomycotina</taxon>
        <taxon>Sordariomycetes</taxon>
        <taxon>Sordariomycetidae</taxon>
        <taxon>Sordariales</taxon>
        <taxon>Schizotheciaceae</taxon>
        <taxon>Schizothecium</taxon>
    </lineage>
</organism>
<dbReference type="Proteomes" id="UP001172155">
    <property type="component" value="Unassembled WGS sequence"/>
</dbReference>
<dbReference type="PANTHER" id="PTHR13082:SF0">
    <property type="entry name" value="HISTONE DEACETYLASE COMPLEX SUBUNIT SAP18"/>
    <property type="match status" value="1"/>
</dbReference>
<dbReference type="PANTHER" id="PTHR13082">
    <property type="entry name" value="SAP18"/>
    <property type="match status" value="1"/>
</dbReference>
<gene>
    <name evidence="3" type="ORF">B0T18DRAFT_433052</name>
</gene>
<dbReference type="EMBL" id="JAUKUD010000007">
    <property type="protein sequence ID" value="KAK0738208.1"/>
    <property type="molecule type" value="Genomic_DNA"/>
</dbReference>
<keyword evidence="4" id="KW-1185">Reference proteome</keyword>
<reference evidence="3" key="1">
    <citation type="submission" date="2023-06" db="EMBL/GenBank/DDBJ databases">
        <title>Genome-scale phylogeny and comparative genomics of the fungal order Sordariales.</title>
        <authorList>
            <consortium name="Lawrence Berkeley National Laboratory"/>
            <person name="Hensen N."/>
            <person name="Bonometti L."/>
            <person name="Westerberg I."/>
            <person name="Brannstrom I.O."/>
            <person name="Guillou S."/>
            <person name="Cros-Aarteil S."/>
            <person name="Calhoun S."/>
            <person name="Haridas S."/>
            <person name="Kuo A."/>
            <person name="Mondo S."/>
            <person name="Pangilinan J."/>
            <person name="Riley R."/>
            <person name="LaButti K."/>
            <person name="Andreopoulos B."/>
            <person name="Lipzen A."/>
            <person name="Chen C."/>
            <person name="Yanf M."/>
            <person name="Daum C."/>
            <person name="Ng V."/>
            <person name="Clum A."/>
            <person name="Steindorff A."/>
            <person name="Ohm R."/>
            <person name="Martin F."/>
            <person name="Silar P."/>
            <person name="Natvig D."/>
            <person name="Lalanne C."/>
            <person name="Gautier V."/>
            <person name="Ament-velasquez S.L."/>
            <person name="Kruys A."/>
            <person name="Hutchinson M.I."/>
            <person name="Powell A.J."/>
            <person name="Barry K."/>
            <person name="Miller A.N."/>
            <person name="Grigoriev I.V."/>
            <person name="Debuchy R."/>
            <person name="Gladieux P."/>
            <person name="Thoren M.H."/>
            <person name="Johannesson H."/>
        </authorList>
    </citation>
    <scope>NUCLEOTIDE SEQUENCE</scope>
    <source>
        <strain evidence="3">SMH3187-1</strain>
    </source>
</reference>
<dbReference type="InterPro" id="IPR042534">
    <property type="entry name" value="SAP18_sf"/>
</dbReference>
<dbReference type="InterPro" id="IPR010516">
    <property type="entry name" value="SAP18"/>
</dbReference>
<protein>
    <submittedName>
        <fullName evidence="3">Sin3 associated polypeptide p18-domain-containing protein</fullName>
    </submittedName>
</protein>
<proteinExistence type="inferred from homology"/>
<sequence length="151" mass="16362">MPLLIPQTRRPPPPHHPHTPLYAFKTTTLLQLVHLLADAHPAALPSPAIGTRVAFRLSFSDARGGRRLTTKDLGSVVIRGRNRDVDTGMDDEDADADDEEDDGERTLHDAKFIVGDYLSCAILPPDEVTGKVVPAGVGYGRGERVYLLAGC</sequence>
<name>A0AA40BQ67_9PEZI</name>
<comment type="similarity">
    <text evidence="1">Belongs to the SAP18 family.</text>
</comment>